<evidence type="ECO:0000313" key="3">
    <source>
        <dbReference type="Proteomes" id="UP001066276"/>
    </source>
</evidence>
<keyword evidence="3" id="KW-1185">Reference proteome</keyword>
<evidence type="ECO:0000256" key="1">
    <source>
        <dbReference type="SAM" id="MobiDB-lite"/>
    </source>
</evidence>
<feature type="region of interest" description="Disordered" evidence="1">
    <location>
        <begin position="1"/>
        <end position="27"/>
    </location>
</feature>
<name>A0AAV7U1R5_PLEWA</name>
<evidence type="ECO:0000313" key="2">
    <source>
        <dbReference type="EMBL" id="KAJ1182430.1"/>
    </source>
</evidence>
<gene>
    <name evidence="2" type="ORF">NDU88_007620</name>
</gene>
<sequence length="104" mass="11940">MWLKERGAPVSHLHQRPQRREARRPGRALLHVRPRLRILPQASAPSLEFSERSGRRAHHTALTRSTARRRPTSPVRAMSGGGLTERPRRRRPWSVAHRLAEPGT</sequence>
<feature type="region of interest" description="Disordered" evidence="1">
    <location>
        <begin position="42"/>
        <end position="104"/>
    </location>
</feature>
<organism evidence="2 3">
    <name type="scientific">Pleurodeles waltl</name>
    <name type="common">Iberian ribbed newt</name>
    <dbReference type="NCBI Taxonomy" id="8319"/>
    <lineage>
        <taxon>Eukaryota</taxon>
        <taxon>Metazoa</taxon>
        <taxon>Chordata</taxon>
        <taxon>Craniata</taxon>
        <taxon>Vertebrata</taxon>
        <taxon>Euteleostomi</taxon>
        <taxon>Amphibia</taxon>
        <taxon>Batrachia</taxon>
        <taxon>Caudata</taxon>
        <taxon>Salamandroidea</taxon>
        <taxon>Salamandridae</taxon>
        <taxon>Pleurodelinae</taxon>
        <taxon>Pleurodeles</taxon>
    </lineage>
</organism>
<dbReference type="AlphaFoldDB" id="A0AAV7U1R5"/>
<dbReference type="EMBL" id="JANPWB010000006">
    <property type="protein sequence ID" value="KAJ1182430.1"/>
    <property type="molecule type" value="Genomic_DNA"/>
</dbReference>
<accession>A0AAV7U1R5</accession>
<protein>
    <submittedName>
        <fullName evidence="2">Uncharacterized protein</fullName>
    </submittedName>
</protein>
<comment type="caution">
    <text evidence="2">The sequence shown here is derived from an EMBL/GenBank/DDBJ whole genome shotgun (WGS) entry which is preliminary data.</text>
</comment>
<reference evidence="2" key="1">
    <citation type="journal article" date="2022" name="bioRxiv">
        <title>Sequencing and chromosome-scale assembly of the giantPleurodeles waltlgenome.</title>
        <authorList>
            <person name="Brown T."/>
            <person name="Elewa A."/>
            <person name="Iarovenko S."/>
            <person name="Subramanian E."/>
            <person name="Araus A.J."/>
            <person name="Petzold A."/>
            <person name="Susuki M."/>
            <person name="Suzuki K.-i.T."/>
            <person name="Hayashi T."/>
            <person name="Toyoda A."/>
            <person name="Oliveira C."/>
            <person name="Osipova E."/>
            <person name="Leigh N.D."/>
            <person name="Simon A."/>
            <person name="Yun M.H."/>
        </authorList>
    </citation>
    <scope>NUCLEOTIDE SEQUENCE</scope>
    <source>
        <strain evidence="2">20211129_DDA</strain>
        <tissue evidence="2">Liver</tissue>
    </source>
</reference>
<feature type="compositionally biased region" description="Basic residues" evidence="1">
    <location>
        <begin position="55"/>
        <end position="71"/>
    </location>
</feature>
<proteinExistence type="predicted"/>
<dbReference type="Proteomes" id="UP001066276">
    <property type="component" value="Chromosome 3_2"/>
</dbReference>